<evidence type="ECO:0000256" key="1">
    <source>
        <dbReference type="ARBA" id="ARBA00004364"/>
    </source>
</evidence>
<dbReference type="GeneTree" id="ENSGT00940000164890"/>
<dbReference type="PANTHER" id="PTHR11480">
    <property type="entry name" value="SAPOSIN-RELATED"/>
    <property type="match status" value="1"/>
</dbReference>
<reference evidence="15" key="3">
    <citation type="submission" date="2020-05" db="EMBL/GenBank/DDBJ databases">
        <title>Electrophorus electricus (electric eel) genome, fEleEle1, primary haplotype.</title>
        <authorList>
            <person name="Myers G."/>
            <person name="Meyer A."/>
            <person name="Fedrigo O."/>
            <person name="Formenti G."/>
            <person name="Rhie A."/>
            <person name="Tracey A."/>
            <person name="Sims Y."/>
            <person name="Jarvis E.D."/>
        </authorList>
    </citation>
    <scope>NUCLEOTIDE SEQUENCE [LARGE SCALE GENOMIC DNA]</scope>
</reference>
<dbReference type="GeneID" id="113581612"/>
<evidence type="ECO:0000256" key="11">
    <source>
        <dbReference type="ARBA" id="ARBA00041094"/>
    </source>
</evidence>
<comment type="subunit">
    <text evidence="2">Homodimer; disulfide-linked.</text>
</comment>
<sequence length="323" mass="35820">MSVAPVFCVLVLACALSSGQTRITGRYSPPLKTSDLSLDKNMCNDCIRITELLLIMLSHQDTQKLIEESLKEICRGFSVAKVYVECMETVRKYLPSVIKGFLSFDSYREGEICIALQMCAVHPENNAPEVLTVGLEAAGVIQAQSSTGASQAVQITPQCTFCLFIIKKLEDMLPKERTEESVVKLLEKICDHLPQHYKEQCNNFLEKYGKQLIDLLLSTATPHAICMLLHLCFVQETPAIVPSLPSDCQSCKTLVVLTQVHLGQNATDSQTSSMLQKICQSHTNALPGCKLFIQRHDVALVRILSKDKDALNACQEIFCLGHE</sequence>
<dbReference type="CTD" id="100001978"/>
<evidence type="ECO:0000256" key="3">
    <source>
        <dbReference type="ARBA" id="ARBA00022439"/>
    </source>
</evidence>
<feature type="signal peptide" evidence="13">
    <location>
        <begin position="1"/>
        <end position="19"/>
    </location>
</feature>
<dbReference type="PROSITE" id="PS50015">
    <property type="entry name" value="SAP_B"/>
    <property type="match status" value="3"/>
</dbReference>
<keyword evidence="3" id="KW-0767">Surface film</keyword>
<dbReference type="AlphaFoldDB" id="A0A4W4EE16"/>
<protein>
    <recommendedName>
        <fullName evidence="11">Pulmonary surfactant-associated protein B</fullName>
    </recommendedName>
    <alternativeName>
        <fullName evidence="12">Pulmonary surfactant-associated proteolipid SPL(Phe)</fullName>
    </alternativeName>
</protein>
<dbReference type="InterPro" id="IPR011001">
    <property type="entry name" value="Saposin-like"/>
</dbReference>
<gene>
    <name evidence="15" type="primary">sftpbb</name>
</gene>
<evidence type="ECO:0000256" key="5">
    <source>
        <dbReference type="ARBA" id="ARBA00022713"/>
    </source>
</evidence>
<reference evidence="15" key="4">
    <citation type="submission" date="2025-08" db="UniProtKB">
        <authorList>
            <consortium name="Ensembl"/>
        </authorList>
    </citation>
    <scope>IDENTIFICATION</scope>
</reference>
<keyword evidence="6 13" id="KW-0732">Signal</keyword>
<reference evidence="16" key="2">
    <citation type="journal article" date="2017" name="Sci. Adv.">
        <title>A tail of two voltages: Proteomic comparison of the three electric organs of the electric eel.</title>
        <authorList>
            <person name="Traeger L.L."/>
            <person name="Sabat G."/>
            <person name="Barrett-Wilt G.A."/>
            <person name="Wells G.B."/>
            <person name="Sussman M.R."/>
        </authorList>
    </citation>
    <scope>NUCLEOTIDE SEQUENCE [LARGE SCALE GENOMIC DNA]</scope>
</reference>
<keyword evidence="5" id="KW-0305">Gaseous exchange</keyword>
<dbReference type="Proteomes" id="UP000314983">
    <property type="component" value="Chromosome 5"/>
</dbReference>
<dbReference type="Ensembl" id="ENSEEET00000009328.2">
    <property type="protein sequence ID" value="ENSEEEP00000009210.2"/>
    <property type="gene ID" value="ENSEEEG00000004732.2"/>
</dbReference>
<dbReference type="InterPro" id="IPR008138">
    <property type="entry name" value="SapB_2"/>
</dbReference>
<dbReference type="InterPro" id="IPR008139">
    <property type="entry name" value="SaposinB_dom"/>
</dbReference>
<evidence type="ECO:0000256" key="12">
    <source>
        <dbReference type="ARBA" id="ARBA00041785"/>
    </source>
</evidence>
<reference evidence="16" key="1">
    <citation type="journal article" date="2014" name="Science">
        <title>Nonhuman genetics. Genomic basis for the convergent evolution of electric organs.</title>
        <authorList>
            <person name="Gallant J.R."/>
            <person name="Traeger L.L."/>
            <person name="Volkening J.D."/>
            <person name="Moffett H."/>
            <person name="Chen P.H."/>
            <person name="Novina C.D."/>
            <person name="Phillips G.N.Jr."/>
            <person name="Anand R."/>
            <person name="Wells G.B."/>
            <person name="Pinch M."/>
            <person name="Guth R."/>
            <person name="Unguez G.A."/>
            <person name="Albert J.S."/>
            <person name="Zakon H.H."/>
            <person name="Samanta M.P."/>
            <person name="Sussman M.R."/>
        </authorList>
    </citation>
    <scope>NUCLEOTIDE SEQUENCE [LARGE SCALE GENOMIC DNA]</scope>
</reference>
<dbReference type="FunFam" id="1.10.225.10:FF:000008">
    <property type="entry name" value="Pulmonary surfactant-associated protein B"/>
    <property type="match status" value="1"/>
</dbReference>
<dbReference type="SMART" id="SM00741">
    <property type="entry name" value="SapB"/>
    <property type="match status" value="3"/>
</dbReference>
<dbReference type="InterPro" id="IPR007856">
    <property type="entry name" value="SapB_1"/>
</dbReference>
<dbReference type="InterPro" id="IPR008373">
    <property type="entry name" value="Saposin"/>
</dbReference>
<comment type="function">
    <text evidence="10">Pulmonary surfactant-associated proteins promote alveolar stability by lowering the surface tension at the air-liquid interface in the peripheral air spaces. SP-B increases the collapse pressure of palmitic acid to nearly 70 millinewtons per meter.</text>
</comment>
<dbReference type="Pfam" id="PF05184">
    <property type="entry name" value="SapB_1"/>
    <property type="match status" value="1"/>
</dbReference>
<dbReference type="GO" id="GO:0016020">
    <property type="term" value="C:membrane"/>
    <property type="evidence" value="ECO:0007669"/>
    <property type="project" value="GOC"/>
</dbReference>
<feature type="domain" description="Saposin B-type" evidence="14">
    <location>
        <begin position="244"/>
        <end position="323"/>
    </location>
</feature>
<evidence type="ECO:0000256" key="6">
    <source>
        <dbReference type="ARBA" id="ARBA00022729"/>
    </source>
</evidence>
<dbReference type="GO" id="GO:0005576">
    <property type="term" value="C:extracellular region"/>
    <property type="evidence" value="ECO:0007669"/>
    <property type="project" value="UniProtKB-SubCell"/>
</dbReference>
<keyword evidence="16" id="KW-1185">Reference proteome</keyword>
<dbReference type="GO" id="GO:0005764">
    <property type="term" value="C:lysosome"/>
    <property type="evidence" value="ECO:0007669"/>
    <property type="project" value="InterPro"/>
</dbReference>
<keyword evidence="4" id="KW-0964">Secreted</keyword>
<keyword evidence="7" id="KW-0677">Repeat</keyword>
<dbReference type="OMA" id="QITPQCT"/>
<feature type="domain" description="Saposin B-type" evidence="14">
    <location>
        <begin position="155"/>
        <end position="236"/>
    </location>
</feature>
<name>A0A4W4EE16_ELEEL</name>
<dbReference type="KEGG" id="eee:113581612"/>
<evidence type="ECO:0000259" key="14">
    <source>
        <dbReference type="PROSITE" id="PS50015"/>
    </source>
</evidence>
<keyword evidence="8" id="KW-1015">Disulfide bond</keyword>
<proteinExistence type="predicted"/>
<evidence type="ECO:0000313" key="15">
    <source>
        <dbReference type="Ensembl" id="ENSEEEP00000009210.2"/>
    </source>
</evidence>
<dbReference type="InterPro" id="IPR051428">
    <property type="entry name" value="Sphingo_Act-Surfact_Prot"/>
</dbReference>
<dbReference type="SUPFAM" id="SSF47862">
    <property type="entry name" value="Saposin"/>
    <property type="match status" value="3"/>
</dbReference>
<dbReference type="STRING" id="8005.ENSEEEP00000009210"/>
<evidence type="ECO:0000256" key="13">
    <source>
        <dbReference type="SAM" id="SignalP"/>
    </source>
</evidence>
<dbReference type="RefSeq" id="XP_026872695.2">
    <property type="nucleotide sequence ID" value="XM_027016894.2"/>
</dbReference>
<feature type="domain" description="Saposin B-type" evidence="14">
    <location>
        <begin position="39"/>
        <end position="123"/>
    </location>
</feature>
<evidence type="ECO:0000256" key="9">
    <source>
        <dbReference type="ARBA" id="ARBA00023180"/>
    </source>
</evidence>
<evidence type="ECO:0000313" key="16">
    <source>
        <dbReference type="Proteomes" id="UP000314983"/>
    </source>
</evidence>
<dbReference type="Pfam" id="PF03489">
    <property type="entry name" value="SapB_2"/>
    <property type="match status" value="1"/>
</dbReference>
<feature type="chain" id="PRO_5044198230" description="Pulmonary surfactant-associated protein B" evidence="13">
    <location>
        <begin position="20"/>
        <end position="323"/>
    </location>
</feature>
<organism evidence="15 16">
    <name type="scientific">Electrophorus electricus</name>
    <name type="common">Electric eel</name>
    <name type="synonym">Gymnotus electricus</name>
    <dbReference type="NCBI Taxonomy" id="8005"/>
    <lineage>
        <taxon>Eukaryota</taxon>
        <taxon>Metazoa</taxon>
        <taxon>Chordata</taxon>
        <taxon>Craniata</taxon>
        <taxon>Vertebrata</taxon>
        <taxon>Euteleostomi</taxon>
        <taxon>Actinopterygii</taxon>
        <taxon>Neopterygii</taxon>
        <taxon>Teleostei</taxon>
        <taxon>Ostariophysi</taxon>
        <taxon>Gymnotiformes</taxon>
        <taxon>Gymnotoidei</taxon>
        <taxon>Gymnotidae</taxon>
        <taxon>Electrophorus</taxon>
    </lineage>
</organism>
<dbReference type="GO" id="GO:0006665">
    <property type="term" value="P:sphingolipid metabolic process"/>
    <property type="evidence" value="ECO:0007669"/>
    <property type="project" value="InterPro"/>
</dbReference>
<comment type="subcellular location">
    <subcellularLocation>
        <location evidence="1">Secreted</location>
        <location evidence="1">Extracellular space</location>
        <location evidence="1">Surface film</location>
    </subcellularLocation>
</comment>
<dbReference type="PRINTS" id="PR01797">
    <property type="entry name" value="SAPOSIN"/>
</dbReference>
<dbReference type="GO" id="GO:0007585">
    <property type="term" value="P:respiratory gaseous exchange by respiratory system"/>
    <property type="evidence" value="ECO:0007669"/>
    <property type="project" value="UniProtKB-KW"/>
</dbReference>
<reference evidence="15" key="5">
    <citation type="submission" date="2025-09" db="UniProtKB">
        <authorList>
            <consortium name="Ensembl"/>
        </authorList>
    </citation>
    <scope>IDENTIFICATION</scope>
</reference>
<accession>A0A4W4EE16</accession>
<evidence type="ECO:0000256" key="10">
    <source>
        <dbReference type="ARBA" id="ARBA00037221"/>
    </source>
</evidence>
<evidence type="ECO:0000256" key="2">
    <source>
        <dbReference type="ARBA" id="ARBA00011748"/>
    </source>
</evidence>
<evidence type="ECO:0000256" key="4">
    <source>
        <dbReference type="ARBA" id="ARBA00022525"/>
    </source>
</evidence>
<dbReference type="Gene3D" id="1.10.225.10">
    <property type="entry name" value="Saposin-like"/>
    <property type="match status" value="3"/>
</dbReference>
<evidence type="ECO:0000256" key="7">
    <source>
        <dbReference type="ARBA" id="ARBA00022737"/>
    </source>
</evidence>
<dbReference type="PANTHER" id="PTHR11480:SF99">
    <property type="entry name" value="SURFACTANT PROTEIN BB"/>
    <property type="match status" value="1"/>
</dbReference>
<keyword evidence="9" id="KW-0325">Glycoprotein</keyword>
<evidence type="ECO:0000256" key="8">
    <source>
        <dbReference type="ARBA" id="ARBA00023157"/>
    </source>
</evidence>